<dbReference type="InterPro" id="IPR010930">
    <property type="entry name" value="Flg_bb/hook_C_dom"/>
</dbReference>
<dbReference type="OrthoDB" id="9804559at2"/>
<dbReference type="RefSeq" id="WP_093071948.1">
    <property type="nucleotide sequence ID" value="NZ_BJVE01000021.1"/>
</dbReference>
<feature type="domain" description="Flagellar basal body rod protein N-terminal" evidence="3">
    <location>
        <begin position="11"/>
        <end position="35"/>
    </location>
</feature>
<keyword evidence="6" id="KW-0282">Flagellum</keyword>
<dbReference type="PANTHER" id="PTHR30435">
    <property type="entry name" value="FLAGELLAR PROTEIN"/>
    <property type="match status" value="1"/>
</dbReference>
<dbReference type="EMBL" id="FOGV01000003">
    <property type="protein sequence ID" value="SER61781.1"/>
    <property type="molecule type" value="Genomic_DNA"/>
</dbReference>
<keyword evidence="6" id="KW-0969">Cilium</keyword>
<gene>
    <name evidence="6" type="ORF">SAMN05444126_10380</name>
</gene>
<dbReference type="PROSITE" id="PS00588">
    <property type="entry name" value="FLAGELLA_BB_ROD"/>
    <property type="match status" value="1"/>
</dbReference>
<dbReference type="Pfam" id="PF00460">
    <property type="entry name" value="Flg_bb_rod"/>
    <property type="match status" value="1"/>
</dbReference>
<dbReference type="InterPro" id="IPR001444">
    <property type="entry name" value="Flag_bb_rod_N"/>
</dbReference>
<evidence type="ECO:0000259" key="4">
    <source>
        <dbReference type="Pfam" id="PF06429"/>
    </source>
</evidence>
<comment type="caution">
    <text evidence="6">The sequence shown here is derived from an EMBL/GenBank/DDBJ whole genome shotgun (WGS) entry which is preliminary data.</text>
</comment>
<dbReference type="Pfam" id="PF06429">
    <property type="entry name" value="Flg_bbr_C"/>
    <property type="match status" value="1"/>
</dbReference>
<evidence type="ECO:0000313" key="6">
    <source>
        <dbReference type="EMBL" id="SER61781.1"/>
    </source>
</evidence>
<dbReference type="InterPro" id="IPR037925">
    <property type="entry name" value="FlgE/F/G-like"/>
</dbReference>
<feature type="domain" description="Flagellar basal-body/hook protein C-terminal" evidence="4">
    <location>
        <begin position="230"/>
        <end position="275"/>
    </location>
</feature>
<sequence>MNQAMINSAVTMGQLQQQLDTIGDNLANANTTGFKRRDTSFNDLLFQQVDNLSRDEFEMGRDTPNGIRRGSGAGVSQTAVRFEQGSINETGRELDIALTEPGYFFELEPGDDGDRRFTRDGAFYFSPNPEDETENFVVNHQGDYLLDEAGDPVVMSSEYSDFTIYEDGTIEGVLEDGETEDVAQLQLVNITHPQHLESQGENNFVFGDLDAVGLEIDDVLDEAAGTEVFQQGALESSNVDMGREMTSMLEAQRSYQMNSRAADISNQMQEMVSNLR</sequence>
<reference evidence="7" key="1">
    <citation type="submission" date="2016-10" db="EMBL/GenBank/DDBJ databases">
        <authorList>
            <person name="de Groot N.N."/>
        </authorList>
    </citation>
    <scope>NUCLEOTIDE SEQUENCE [LARGE SCALE GENOMIC DNA]</scope>
    <source>
        <strain evidence="7">10nlg</strain>
    </source>
</reference>
<evidence type="ECO:0000256" key="2">
    <source>
        <dbReference type="RuleBase" id="RU362116"/>
    </source>
</evidence>
<dbReference type="InterPro" id="IPR020013">
    <property type="entry name" value="Flagellar_FlgE/F/G"/>
</dbReference>
<dbReference type="NCBIfam" id="TIGR03506">
    <property type="entry name" value="FlgEFG_subfam"/>
    <property type="match status" value="2"/>
</dbReference>
<dbReference type="STRING" id="1464123.SAMN05444126_10380"/>
<evidence type="ECO:0000313" key="7">
    <source>
        <dbReference type="Proteomes" id="UP000199318"/>
    </source>
</evidence>
<organism evidence="6 7">
    <name type="scientific">Salisediminibacterium halotolerans</name>
    <dbReference type="NCBI Taxonomy" id="517425"/>
    <lineage>
        <taxon>Bacteria</taxon>
        <taxon>Bacillati</taxon>
        <taxon>Bacillota</taxon>
        <taxon>Bacilli</taxon>
        <taxon>Bacillales</taxon>
        <taxon>Bacillaceae</taxon>
        <taxon>Salisediminibacterium</taxon>
    </lineage>
</organism>
<keyword evidence="2" id="KW-0975">Bacterial flagellum</keyword>
<dbReference type="Proteomes" id="UP000199318">
    <property type="component" value="Unassembled WGS sequence"/>
</dbReference>
<dbReference type="InterPro" id="IPR019776">
    <property type="entry name" value="Flagellar_basal_body_rod_CS"/>
</dbReference>
<keyword evidence="7" id="KW-1185">Reference proteome</keyword>
<comment type="similarity">
    <text evidence="1 2">Belongs to the flagella basal body rod proteins family.</text>
</comment>
<protein>
    <submittedName>
        <fullName evidence="6">Flagellar basal-body rod protein FlgG</fullName>
    </submittedName>
</protein>
<proteinExistence type="inferred from homology"/>
<evidence type="ECO:0000259" key="3">
    <source>
        <dbReference type="Pfam" id="PF00460"/>
    </source>
</evidence>
<dbReference type="PANTHER" id="PTHR30435:SF19">
    <property type="entry name" value="FLAGELLAR BASAL-BODY ROD PROTEIN FLGG"/>
    <property type="match status" value="1"/>
</dbReference>
<dbReference type="InterPro" id="IPR053967">
    <property type="entry name" value="LlgE_F_G-like_D1"/>
</dbReference>
<feature type="domain" description="Flagellar hook protein FlgE/F/G-like D1" evidence="5">
    <location>
        <begin position="104"/>
        <end position="171"/>
    </location>
</feature>
<evidence type="ECO:0000259" key="5">
    <source>
        <dbReference type="Pfam" id="PF22692"/>
    </source>
</evidence>
<dbReference type="SUPFAM" id="SSF117143">
    <property type="entry name" value="Flagellar hook protein flgE"/>
    <property type="match status" value="1"/>
</dbReference>
<dbReference type="Pfam" id="PF22692">
    <property type="entry name" value="LlgE_F_G_D1"/>
    <property type="match status" value="1"/>
</dbReference>
<dbReference type="GO" id="GO:0009425">
    <property type="term" value="C:bacterial-type flagellum basal body"/>
    <property type="evidence" value="ECO:0007669"/>
    <property type="project" value="UniProtKB-SubCell"/>
</dbReference>
<accession>A0A1H9QMI0</accession>
<comment type="subcellular location">
    <subcellularLocation>
        <location evidence="2">Bacterial flagellum basal body</location>
    </subcellularLocation>
</comment>
<keyword evidence="6" id="KW-0966">Cell projection</keyword>
<dbReference type="GO" id="GO:0071978">
    <property type="term" value="P:bacterial-type flagellum-dependent swarming motility"/>
    <property type="evidence" value="ECO:0007669"/>
    <property type="project" value="TreeGrafter"/>
</dbReference>
<dbReference type="AlphaFoldDB" id="A0A1H9QMI0"/>
<name>A0A1H9QMI0_9BACI</name>
<evidence type="ECO:0000256" key="1">
    <source>
        <dbReference type="ARBA" id="ARBA00009677"/>
    </source>
</evidence>